<gene>
    <name evidence="3" type="ORF">ABVQ20_35650</name>
</gene>
<dbReference type="Pfam" id="PF18818">
    <property type="entry name" value="MPTase-PolyVal"/>
    <property type="match status" value="1"/>
</dbReference>
<name>A0ABV2DQJ7_9HYPH</name>
<evidence type="ECO:0000313" key="4">
    <source>
        <dbReference type="Proteomes" id="UP001548832"/>
    </source>
</evidence>
<dbReference type="EMBL" id="JBEWSZ010000008">
    <property type="protein sequence ID" value="MET2832290.1"/>
    <property type="molecule type" value="Genomic_DNA"/>
</dbReference>
<feature type="domain" description="N-terminal" evidence="1">
    <location>
        <begin position="17"/>
        <end position="134"/>
    </location>
</feature>
<evidence type="ECO:0000313" key="3">
    <source>
        <dbReference type="EMBL" id="MET2832290.1"/>
    </source>
</evidence>
<accession>A0ABV2DQJ7</accession>
<keyword evidence="4" id="KW-1185">Reference proteome</keyword>
<dbReference type="RefSeq" id="WP_354464515.1">
    <property type="nucleotide sequence ID" value="NZ_JBEWSZ010000008.1"/>
</dbReference>
<dbReference type="InterPro" id="IPR017113">
    <property type="entry name" value="Antirestriction_ArdC"/>
</dbReference>
<dbReference type="Proteomes" id="UP001548832">
    <property type="component" value="Unassembled WGS sequence"/>
</dbReference>
<proteinExistence type="predicted"/>
<dbReference type="Pfam" id="PF08401">
    <property type="entry name" value="ArdcN"/>
    <property type="match status" value="1"/>
</dbReference>
<organism evidence="3 4">
    <name type="scientific">Mesorhizobium shangrilense</name>
    <dbReference type="NCBI Taxonomy" id="460060"/>
    <lineage>
        <taxon>Bacteria</taxon>
        <taxon>Pseudomonadati</taxon>
        <taxon>Pseudomonadota</taxon>
        <taxon>Alphaproteobacteria</taxon>
        <taxon>Hyphomicrobiales</taxon>
        <taxon>Phyllobacteriaceae</taxon>
        <taxon>Mesorhizobium</taxon>
    </lineage>
</organism>
<dbReference type="InterPro" id="IPR041459">
    <property type="entry name" value="MPTase-PolyVal"/>
</dbReference>
<evidence type="ECO:0000259" key="1">
    <source>
        <dbReference type="Pfam" id="PF08401"/>
    </source>
</evidence>
<protein>
    <submittedName>
        <fullName evidence="3">Zincin-like metallopeptidase domain-containing protein</fullName>
    </submittedName>
</protein>
<feature type="domain" description="Polyvalent protein metallopeptidase" evidence="2">
    <location>
        <begin position="163"/>
        <end position="288"/>
    </location>
</feature>
<comment type="caution">
    <text evidence="3">The sequence shown here is derived from an EMBL/GenBank/DDBJ whole genome shotgun (WGS) entry which is preliminary data.</text>
</comment>
<dbReference type="InterPro" id="IPR013610">
    <property type="entry name" value="ArdC_N"/>
</dbReference>
<sequence length="315" mass="35222">MTSKSHKRSATVRRPDKDVYQRITNKIVEQLEAGVRPWHQPWGANGSPTRPLRHNGVPYRGINTVLLWMEATANGYASPYWMTYRQAQEMGGQVRKGETSTLVVYAGAIEKTEEGEHGEEIEQRIPFLKGYCVFNCDQIDNLPAQFTPAPIEPLPPMERFITADAFFANTGAKIRHGGNKAYFSLTDDLIGMPVFEAFESPDSYVSCLAHEVAHWTRHPTRLDRDFGRKTWGDEGYAIEECVAEISSAMICADIGIEDEPREDHAAYIGSWIKVLKNEKRAIFQAAAHAERAVAYLHSLQPDAATKDDAPRAAAA</sequence>
<evidence type="ECO:0000259" key="2">
    <source>
        <dbReference type="Pfam" id="PF18818"/>
    </source>
</evidence>
<reference evidence="3 4" key="1">
    <citation type="submission" date="2024-06" db="EMBL/GenBank/DDBJ databases">
        <authorList>
            <person name="Kim D.-U."/>
        </authorList>
    </citation>
    <scope>NUCLEOTIDE SEQUENCE [LARGE SCALE GENOMIC DNA]</scope>
    <source>
        <strain evidence="3 4">KACC15460</strain>
    </source>
</reference>
<dbReference type="PIRSF" id="PIRSF037112">
    <property type="entry name" value="Antirestriction_ArdC"/>
    <property type="match status" value="1"/>
</dbReference>